<dbReference type="Proteomes" id="UP000000238">
    <property type="component" value="Chromosome"/>
</dbReference>
<evidence type="ECO:0000313" key="1">
    <source>
        <dbReference type="EMBL" id="ABC29144.1"/>
    </source>
</evidence>
<accession>Q2SJN0</accession>
<organism evidence="1 2">
    <name type="scientific">Hahella chejuensis (strain KCTC 2396)</name>
    <dbReference type="NCBI Taxonomy" id="349521"/>
    <lineage>
        <taxon>Bacteria</taxon>
        <taxon>Pseudomonadati</taxon>
        <taxon>Pseudomonadota</taxon>
        <taxon>Gammaproteobacteria</taxon>
        <taxon>Oceanospirillales</taxon>
        <taxon>Hahellaceae</taxon>
        <taxon>Hahella</taxon>
    </lineage>
</organism>
<dbReference type="HOGENOM" id="CLU_3136283_0_0_6"/>
<sequence length="49" mass="5391">MRASLLELVCEMQCIVAYGVEMNEKGKRDRGKDVTLRLLTGPGPVVADK</sequence>
<dbReference type="EMBL" id="CP000155">
    <property type="protein sequence ID" value="ABC29144.1"/>
    <property type="molecule type" value="Genomic_DNA"/>
</dbReference>
<protein>
    <submittedName>
        <fullName evidence="1">Uncharacterized protein</fullName>
    </submittedName>
</protein>
<evidence type="ECO:0000313" key="2">
    <source>
        <dbReference type="Proteomes" id="UP000000238"/>
    </source>
</evidence>
<name>Q2SJN0_HAHCH</name>
<keyword evidence="2" id="KW-1185">Reference proteome</keyword>
<dbReference type="AlphaFoldDB" id="Q2SJN0"/>
<dbReference type="KEGG" id="hch:HCH_02321"/>
<reference evidence="1 2" key="1">
    <citation type="journal article" date="2005" name="Nucleic Acids Res.">
        <title>Genomic blueprint of Hahella chejuensis, a marine microbe producing an algicidal agent.</title>
        <authorList>
            <person name="Jeong H."/>
            <person name="Yim J.H."/>
            <person name="Lee C."/>
            <person name="Choi S.-H."/>
            <person name="Park Y.K."/>
            <person name="Yoon S.H."/>
            <person name="Hur C.-G."/>
            <person name="Kang H.-Y."/>
            <person name="Kim D."/>
            <person name="Lee H.H."/>
            <person name="Park K.H."/>
            <person name="Park S.-H."/>
            <person name="Park H.-S."/>
            <person name="Lee H.K."/>
            <person name="Oh T.K."/>
            <person name="Kim J.F."/>
        </authorList>
    </citation>
    <scope>NUCLEOTIDE SEQUENCE [LARGE SCALE GENOMIC DNA]</scope>
    <source>
        <strain evidence="1 2">KCTC 2396</strain>
    </source>
</reference>
<dbReference type="STRING" id="349521.HCH_02321"/>
<proteinExistence type="predicted"/>
<gene>
    <name evidence="1" type="ordered locus">HCH_02321</name>
</gene>